<proteinExistence type="predicted"/>
<evidence type="ECO:0000313" key="1">
    <source>
        <dbReference type="EMBL" id="JAD80006.1"/>
    </source>
</evidence>
<sequence length="39" mass="4647">MPVDVFSFYRRSLRQSHHYGQSCSRMNLLMMVLSILKTL</sequence>
<reference evidence="1" key="1">
    <citation type="submission" date="2014-09" db="EMBL/GenBank/DDBJ databases">
        <authorList>
            <person name="Magalhaes I.L.F."/>
            <person name="Oliveira U."/>
            <person name="Santos F.R."/>
            <person name="Vidigal T.H.D.A."/>
            <person name="Brescovit A.D."/>
            <person name="Santos A.J."/>
        </authorList>
    </citation>
    <scope>NUCLEOTIDE SEQUENCE</scope>
    <source>
        <tissue evidence="1">Shoot tissue taken approximately 20 cm above the soil surface</tissue>
    </source>
</reference>
<dbReference type="EMBL" id="GBRH01217889">
    <property type="protein sequence ID" value="JAD80006.1"/>
    <property type="molecule type" value="Transcribed_RNA"/>
</dbReference>
<name>A0A0A9CWP6_ARUDO</name>
<accession>A0A0A9CWP6</accession>
<organism evidence="1">
    <name type="scientific">Arundo donax</name>
    <name type="common">Giant reed</name>
    <name type="synonym">Donax arundinaceus</name>
    <dbReference type="NCBI Taxonomy" id="35708"/>
    <lineage>
        <taxon>Eukaryota</taxon>
        <taxon>Viridiplantae</taxon>
        <taxon>Streptophyta</taxon>
        <taxon>Embryophyta</taxon>
        <taxon>Tracheophyta</taxon>
        <taxon>Spermatophyta</taxon>
        <taxon>Magnoliopsida</taxon>
        <taxon>Liliopsida</taxon>
        <taxon>Poales</taxon>
        <taxon>Poaceae</taxon>
        <taxon>PACMAD clade</taxon>
        <taxon>Arundinoideae</taxon>
        <taxon>Arundineae</taxon>
        <taxon>Arundo</taxon>
    </lineage>
</organism>
<protein>
    <submittedName>
        <fullName evidence="1">Uncharacterized protein</fullName>
    </submittedName>
</protein>
<reference evidence="1" key="2">
    <citation type="journal article" date="2015" name="Data Brief">
        <title>Shoot transcriptome of the giant reed, Arundo donax.</title>
        <authorList>
            <person name="Barrero R.A."/>
            <person name="Guerrero F.D."/>
            <person name="Moolhuijzen P."/>
            <person name="Goolsby J.A."/>
            <person name="Tidwell J."/>
            <person name="Bellgard S.E."/>
            <person name="Bellgard M.I."/>
        </authorList>
    </citation>
    <scope>NUCLEOTIDE SEQUENCE</scope>
    <source>
        <tissue evidence="1">Shoot tissue taken approximately 20 cm above the soil surface</tissue>
    </source>
</reference>
<dbReference type="AlphaFoldDB" id="A0A0A9CWP6"/>